<evidence type="ECO:0000313" key="1">
    <source>
        <dbReference type="EMBL" id="DAF50628.1"/>
    </source>
</evidence>
<protein>
    <submittedName>
        <fullName evidence="1">Uncharacterized protein</fullName>
    </submittedName>
</protein>
<accession>A0A8S5SHV3</accession>
<reference evidence="1" key="1">
    <citation type="journal article" date="2021" name="Proc. Natl. Acad. Sci. U.S.A.">
        <title>A Catalog of Tens of Thousands of Viruses from Human Metagenomes Reveals Hidden Associations with Chronic Diseases.</title>
        <authorList>
            <person name="Tisza M.J."/>
            <person name="Buck C.B."/>
        </authorList>
    </citation>
    <scope>NUCLEOTIDE SEQUENCE</scope>
    <source>
        <strain evidence="1">CtqZP6</strain>
    </source>
</reference>
<proteinExistence type="predicted"/>
<name>A0A8S5SHV3_9VIRU</name>
<sequence length="37" mass="4515">MCHLRSSLLYLSSIISQFFSKVNYFDTTFQKYFQELE</sequence>
<organism evidence="1">
    <name type="scientific">Phage sp. ctqZP6</name>
    <dbReference type="NCBI Taxonomy" id="2828010"/>
    <lineage>
        <taxon>Viruses</taxon>
    </lineage>
</organism>
<dbReference type="EMBL" id="BK032598">
    <property type="protein sequence ID" value="DAF50628.1"/>
    <property type="molecule type" value="Genomic_DNA"/>
</dbReference>